<evidence type="ECO:0000313" key="4">
    <source>
        <dbReference type="Proteomes" id="UP001151760"/>
    </source>
</evidence>
<accession>A0ABQ5FW37</accession>
<reference evidence="3" key="1">
    <citation type="journal article" date="2022" name="Int. J. Mol. Sci.">
        <title>Draft Genome of Tanacetum Coccineum: Genomic Comparison of Closely Related Tanacetum-Family Plants.</title>
        <authorList>
            <person name="Yamashiro T."/>
            <person name="Shiraishi A."/>
            <person name="Nakayama K."/>
            <person name="Satake H."/>
        </authorList>
    </citation>
    <scope>NUCLEOTIDE SEQUENCE</scope>
</reference>
<feature type="region of interest" description="Disordered" evidence="1">
    <location>
        <begin position="192"/>
        <end position="215"/>
    </location>
</feature>
<protein>
    <recommendedName>
        <fullName evidence="2">Retrovirus-related Pol polyprotein from transposon TNT 1-94-like beta-barrel domain-containing protein</fullName>
    </recommendedName>
</protein>
<gene>
    <name evidence="3" type="ORF">Tco_1018578</name>
</gene>
<proteinExistence type="predicted"/>
<name>A0ABQ5FW37_9ASTR</name>
<evidence type="ECO:0000256" key="1">
    <source>
        <dbReference type="SAM" id="MobiDB-lite"/>
    </source>
</evidence>
<organism evidence="3 4">
    <name type="scientific">Tanacetum coccineum</name>
    <dbReference type="NCBI Taxonomy" id="301880"/>
    <lineage>
        <taxon>Eukaryota</taxon>
        <taxon>Viridiplantae</taxon>
        <taxon>Streptophyta</taxon>
        <taxon>Embryophyta</taxon>
        <taxon>Tracheophyta</taxon>
        <taxon>Spermatophyta</taxon>
        <taxon>Magnoliopsida</taxon>
        <taxon>eudicotyledons</taxon>
        <taxon>Gunneridae</taxon>
        <taxon>Pentapetalae</taxon>
        <taxon>asterids</taxon>
        <taxon>campanulids</taxon>
        <taxon>Asterales</taxon>
        <taxon>Asteraceae</taxon>
        <taxon>Asteroideae</taxon>
        <taxon>Anthemideae</taxon>
        <taxon>Anthemidinae</taxon>
        <taxon>Tanacetum</taxon>
    </lineage>
</organism>
<reference evidence="3" key="2">
    <citation type="submission" date="2022-01" db="EMBL/GenBank/DDBJ databases">
        <authorList>
            <person name="Yamashiro T."/>
            <person name="Shiraishi A."/>
            <person name="Satake H."/>
            <person name="Nakayama K."/>
        </authorList>
    </citation>
    <scope>NUCLEOTIDE SEQUENCE</scope>
</reference>
<dbReference type="EMBL" id="BQNB010017776">
    <property type="protein sequence ID" value="GJT67098.1"/>
    <property type="molecule type" value="Genomic_DNA"/>
</dbReference>
<sequence>MLKFIEADRKAKRLETELQNQFILDRDTIRALEKERDDFQLNVSEQRKHVLELQNAQTVLKRKLNANEDKYLDDVLTLEAKLNKNENVVIKMSQSVQALFMLVPKPLSFYDTKLKHGLGSKVHVNVFDTEEILEDTTKSQIKIKNKLKDPIAIEKKQIYFRFIDYKKLNALYKTFVPQVELSAEPKYFSSVSMTSETPSNASTSSSPPTTTPRSKCENIKLEYQQLFDSIKKTWTQSQKEINELIENVNQKTYAYGDVRAKNQDLLITISELKAKLKMQKKIIDSGCSKHMTGDLKLLKIFVKKFMGTIHYGNDHFAAITGYGDYVHGNITTCHVYYVEGLRHNLFSVGQLWDGDLEVAFRSKTCYVRNLEGDDLLTGGRGSNLDTFSISNMQLLFSFA</sequence>
<dbReference type="Pfam" id="PF22936">
    <property type="entry name" value="Pol_BBD"/>
    <property type="match status" value="1"/>
</dbReference>
<dbReference type="Proteomes" id="UP001151760">
    <property type="component" value="Unassembled WGS sequence"/>
</dbReference>
<evidence type="ECO:0000259" key="2">
    <source>
        <dbReference type="Pfam" id="PF22936"/>
    </source>
</evidence>
<feature type="compositionally biased region" description="Low complexity" evidence="1">
    <location>
        <begin position="194"/>
        <end position="212"/>
    </location>
</feature>
<evidence type="ECO:0000313" key="3">
    <source>
        <dbReference type="EMBL" id="GJT67098.1"/>
    </source>
</evidence>
<keyword evidence="4" id="KW-1185">Reference proteome</keyword>
<comment type="caution">
    <text evidence="3">The sequence shown here is derived from an EMBL/GenBank/DDBJ whole genome shotgun (WGS) entry which is preliminary data.</text>
</comment>
<feature type="domain" description="Retrovirus-related Pol polyprotein from transposon TNT 1-94-like beta-barrel" evidence="2">
    <location>
        <begin position="282"/>
        <end position="352"/>
    </location>
</feature>
<dbReference type="InterPro" id="IPR054722">
    <property type="entry name" value="PolX-like_BBD"/>
</dbReference>